<dbReference type="SMART" id="SM01118">
    <property type="entry name" value="CYTH"/>
    <property type="match status" value="1"/>
</dbReference>
<protein>
    <recommendedName>
        <fullName evidence="1">CYTH domain-containing protein</fullName>
    </recommendedName>
</protein>
<keyword evidence="3" id="KW-1185">Reference proteome</keyword>
<dbReference type="EMBL" id="BONW01000001">
    <property type="protein sequence ID" value="GIG85301.1"/>
    <property type="molecule type" value="Genomic_DNA"/>
</dbReference>
<dbReference type="Gene3D" id="2.40.320.10">
    <property type="entry name" value="Hypothetical Protein Pfu-838710-001"/>
    <property type="match status" value="1"/>
</dbReference>
<sequence length="170" mass="19274">MDADPTFYEYERRFLVPDAAALLGEERGNLMVQAYLFSRNGYAVRVRRTHYPDQAGGHREGPAFVAAKGPRRHGAREEYEMEVPPSFATELIKRAEHTVSKTRYQVVDGGETWDVDVFHGDNHGLAIAECESRSVRRIEVPAWCGAEVTDDPRYNNENLAETPFTRWAAS</sequence>
<evidence type="ECO:0000313" key="2">
    <source>
        <dbReference type="EMBL" id="GIG85301.1"/>
    </source>
</evidence>
<evidence type="ECO:0000259" key="1">
    <source>
        <dbReference type="SMART" id="SM01118"/>
    </source>
</evidence>
<dbReference type="PIRSF" id="PIRSF016487">
    <property type="entry name" value="CYTH_UCP016487"/>
    <property type="match status" value="1"/>
</dbReference>
<gene>
    <name evidence="2" type="ORF">Pen02_02370</name>
</gene>
<name>A0ABQ4DS64_9ACTN</name>
<organism evidence="2 3">
    <name type="scientific">Plantactinospora endophytica</name>
    <dbReference type="NCBI Taxonomy" id="673535"/>
    <lineage>
        <taxon>Bacteria</taxon>
        <taxon>Bacillati</taxon>
        <taxon>Actinomycetota</taxon>
        <taxon>Actinomycetes</taxon>
        <taxon>Micromonosporales</taxon>
        <taxon>Micromonosporaceae</taxon>
        <taxon>Plantactinospora</taxon>
    </lineage>
</organism>
<dbReference type="InterPro" id="IPR012042">
    <property type="entry name" value="NeuTTM/CthTTM-like"/>
</dbReference>
<dbReference type="InterPro" id="IPR023577">
    <property type="entry name" value="CYTH_domain"/>
</dbReference>
<comment type="caution">
    <text evidence="2">The sequence shown here is derived from an EMBL/GenBank/DDBJ whole genome shotgun (WGS) entry which is preliminary data.</text>
</comment>
<dbReference type="InterPro" id="IPR033469">
    <property type="entry name" value="CYTH-like_dom_sf"/>
</dbReference>
<dbReference type="Proteomes" id="UP000646749">
    <property type="component" value="Unassembled WGS sequence"/>
</dbReference>
<reference evidence="2 3" key="1">
    <citation type="submission" date="2021-01" db="EMBL/GenBank/DDBJ databases">
        <title>Whole genome shotgun sequence of Plantactinospora endophytica NBRC 110450.</title>
        <authorList>
            <person name="Komaki H."/>
            <person name="Tamura T."/>
        </authorList>
    </citation>
    <scope>NUCLEOTIDE SEQUENCE [LARGE SCALE GENOMIC DNA]</scope>
    <source>
        <strain evidence="2 3">NBRC 110450</strain>
    </source>
</reference>
<dbReference type="PANTHER" id="PTHR40114:SF1">
    <property type="entry name" value="SLR0698 PROTEIN"/>
    <property type="match status" value="1"/>
</dbReference>
<feature type="domain" description="CYTH" evidence="1">
    <location>
        <begin position="7"/>
        <end position="161"/>
    </location>
</feature>
<dbReference type="PANTHER" id="PTHR40114">
    <property type="entry name" value="SLR0698 PROTEIN"/>
    <property type="match status" value="1"/>
</dbReference>
<proteinExistence type="predicted"/>
<dbReference type="SUPFAM" id="SSF55154">
    <property type="entry name" value="CYTH-like phosphatases"/>
    <property type="match status" value="1"/>
</dbReference>
<evidence type="ECO:0000313" key="3">
    <source>
        <dbReference type="Proteomes" id="UP000646749"/>
    </source>
</evidence>
<dbReference type="RefSeq" id="WP_203863987.1">
    <property type="nucleotide sequence ID" value="NZ_BONW01000001.1"/>
</dbReference>
<accession>A0ABQ4DS64</accession>